<feature type="domain" description="RNA polymerase sigma-70 region 2" evidence="6">
    <location>
        <begin position="33"/>
        <end position="95"/>
    </location>
</feature>
<keyword evidence="3" id="KW-0731">Sigma factor</keyword>
<evidence type="ECO:0000313" key="9">
    <source>
        <dbReference type="Proteomes" id="UP000180253"/>
    </source>
</evidence>
<dbReference type="RefSeq" id="WP_070989552.1">
    <property type="nucleotide sequence ID" value="NZ_CBCSHD010000017.1"/>
</dbReference>
<dbReference type="InterPro" id="IPR036388">
    <property type="entry name" value="WH-like_DNA-bd_sf"/>
</dbReference>
<dbReference type="GO" id="GO:0016987">
    <property type="term" value="F:sigma factor activity"/>
    <property type="evidence" value="ECO:0007669"/>
    <property type="project" value="UniProtKB-KW"/>
</dbReference>
<gene>
    <name evidence="8" type="ORF">BIW53_00390</name>
</gene>
<evidence type="ECO:0000256" key="1">
    <source>
        <dbReference type="ARBA" id="ARBA00010641"/>
    </source>
</evidence>
<dbReference type="CDD" id="cd06171">
    <property type="entry name" value="Sigma70_r4"/>
    <property type="match status" value="1"/>
</dbReference>
<keyword evidence="9" id="KW-1185">Reference proteome</keyword>
<evidence type="ECO:0008006" key="10">
    <source>
        <dbReference type="Google" id="ProtNLM"/>
    </source>
</evidence>
<keyword evidence="4" id="KW-0804">Transcription</keyword>
<dbReference type="InterPro" id="IPR039425">
    <property type="entry name" value="RNA_pol_sigma-70-like"/>
</dbReference>
<keyword evidence="5" id="KW-0812">Transmembrane</keyword>
<evidence type="ECO:0000256" key="2">
    <source>
        <dbReference type="ARBA" id="ARBA00023015"/>
    </source>
</evidence>
<dbReference type="EMBL" id="MNAN01000007">
    <property type="protein sequence ID" value="OHU97869.1"/>
    <property type="molecule type" value="Genomic_DNA"/>
</dbReference>
<dbReference type="InterPro" id="IPR013325">
    <property type="entry name" value="RNA_pol_sigma_r2"/>
</dbReference>
<protein>
    <recommendedName>
        <fullName evidence="10">RNA polymerase subunit sigma-70</fullName>
    </recommendedName>
</protein>
<keyword evidence="5" id="KW-1133">Transmembrane helix</keyword>
<dbReference type="InterPro" id="IPR013249">
    <property type="entry name" value="RNA_pol_sigma70_r4_t2"/>
</dbReference>
<evidence type="ECO:0000256" key="5">
    <source>
        <dbReference type="SAM" id="Phobius"/>
    </source>
</evidence>
<feature type="domain" description="RNA polymerase sigma factor 70 region 4 type 2" evidence="7">
    <location>
        <begin position="129"/>
        <end position="180"/>
    </location>
</feature>
<dbReference type="Proteomes" id="UP000180253">
    <property type="component" value="Unassembled WGS sequence"/>
</dbReference>
<sequence>MNVSSFELKLMEQVNKAQSGDKNAFAELMQNTSSAVHSIALAMTKDLDAAQDISQQVFLKVWQDLATLKSSHSFLPWLRQITRNTALNFMREHKRSSYIFEDELQTRLQELVADPYSQELTLLKSEQQRLIHTLVNNLPDESTEVVILYYREEQNSKTVATLLGITDTTVRKRLQRARDMLKEQVLAKYGQILLSAAPISTASLPSLTASSTSTTASLGIKSGWFSKASFIFSGAFLGGLLALMANAIATRCTAALCHEEQTKQAVQQTGMLSSISIAACSLLMILGYILTQGWLIPVTAYVFLAITLTIKQYKIHQLLYQNNQANIKGQILGASGLVLGMISGAVGLFYGLLNSGRFTSLL</sequence>
<dbReference type="InterPro" id="IPR007627">
    <property type="entry name" value="RNA_pol_sigma70_r2"/>
</dbReference>
<keyword evidence="2" id="KW-0805">Transcription regulation</keyword>
<evidence type="ECO:0000256" key="4">
    <source>
        <dbReference type="ARBA" id="ARBA00023163"/>
    </source>
</evidence>
<organism evidence="8 9">
    <name type="scientific">Pseudoalteromonas byunsanensis</name>
    <dbReference type="NCBI Taxonomy" id="327939"/>
    <lineage>
        <taxon>Bacteria</taxon>
        <taxon>Pseudomonadati</taxon>
        <taxon>Pseudomonadota</taxon>
        <taxon>Gammaproteobacteria</taxon>
        <taxon>Alteromonadales</taxon>
        <taxon>Pseudoalteromonadaceae</taxon>
        <taxon>Pseudoalteromonas</taxon>
    </lineage>
</organism>
<evidence type="ECO:0000259" key="7">
    <source>
        <dbReference type="Pfam" id="PF08281"/>
    </source>
</evidence>
<accession>A0A1S1NDG2</accession>
<dbReference type="InterPro" id="IPR013324">
    <property type="entry name" value="RNA_pol_sigma_r3/r4-like"/>
</dbReference>
<dbReference type="PANTHER" id="PTHR43133:SF25">
    <property type="entry name" value="RNA POLYMERASE SIGMA FACTOR RFAY-RELATED"/>
    <property type="match status" value="1"/>
</dbReference>
<dbReference type="Pfam" id="PF04542">
    <property type="entry name" value="Sigma70_r2"/>
    <property type="match status" value="1"/>
</dbReference>
<dbReference type="Gene3D" id="1.10.10.10">
    <property type="entry name" value="Winged helix-like DNA-binding domain superfamily/Winged helix DNA-binding domain"/>
    <property type="match status" value="1"/>
</dbReference>
<dbReference type="SUPFAM" id="SSF88946">
    <property type="entry name" value="Sigma2 domain of RNA polymerase sigma factors"/>
    <property type="match status" value="1"/>
</dbReference>
<proteinExistence type="inferred from homology"/>
<dbReference type="Gene3D" id="1.10.1740.10">
    <property type="match status" value="1"/>
</dbReference>
<dbReference type="GO" id="GO:0003677">
    <property type="term" value="F:DNA binding"/>
    <property type="evidence" value="ECO:0007669"/>
    <property type="project" value="InterPro"/>
</dbReference>
<feature type="transmembrane region" description="Helical" evidence="5">
    <location>
        <begin position="294"/>
        <end position="310"/>
    </location>
</feature>
<dbReference type="PANTHER" id="PTHR43133">
    <property type="entry name" value="RNA POLYMERASE ECF-TYPE SIGMA FACTO"/>
    <property type="match status" value="1"/>
</dbReference>
<dbReference type="GO" id="GO:0006352">
    <property type="term" value="P:DNA-templated transcription initiation"/>
    <property type="evidence" value="ECO:0007669"/>
    <property type="project" value="InterPro"/>
</dbReference>
<feature type="transmembrane region" description="Helical" evidence="5">
    <location>
        <begin position="331"/>
        <end position="353"/>
    </location>
</feature>
<dbReference type="SUPFAM" id="SSF88659">
    <property type="entry name" value="Sigma3 and sigma4 domains of RNA polymerase sigma factors"/>
    <property type="match status" value="1"/>
</dbReference>
<dbReference type="NCBIfam" id="TIGR02937">
    <property type="entry name" value="sigma70-ECF"/>
    <property type="match status" value="1"/>
</dbReference>
<comment type="similarity">
    <text evidence="1">Belongs to the sigma-70 factor family. ECF subfamily.</text>
</comment>
<dbReference type="AlphaFoldDB" id="A0A1S1NDG2"/>
<comment type="caution">
    <text evidence="8">The sequence shown here is derived from an EMBL/GenBank/DDBJ whole genome shotgun (WGS) entry which is preliminary data.</text>
</comment>
<dbReference type="STRING" id="327939.BIW53_00390"/>
<dbReference type="OrthoDB" id="5757196at2"/>
<dbReference type="InterPro" id="IPR014284">
    <property type="entry name" value="RNA_pol_sigma-70_dom"/>
</dbReference>
<evidence type="ECO:0000256" key="3">
    <source>
        <dbReference type="ARBA" id="ARBA00023082"/>
    </source>
</evidence>
<keyword evidence="5" id="KW-0472">Membrane</keyword>
<evidence type="ECO:0000313" key="8">
    <source>
        <dbReference type="EMBL" id="OHU97869.1"/>
    </source>
</evidence>
<feature type="transmembrane region" description="Helical" evidence="5">
    <location>
        <begin position="270"/>
        <end position="288"/>
    </location>
</feature>
<reference evidence="8 9" key="1">
    <citation type="submission" date="2016-10" db="EMBL/GenBank/DDBJ databases">
        <title>Pseudoalteromonas amylolytica sp. nov., isolated from the surface seawater.</title>
        <authorList>
            <person name="Wu Y.-H."/>
            <person name="Cheng H."/>
            <person name="Jin X.-B."/>
            <person name="Wang C.-S."/>
            <person name="Xu X.-W."/>
        </authorList>
    </citation>
    <scope>NUCLEOTIDE SEQUENCE [LARGE SCALE GENOMIC DNA]</scope>
    <source>
        <strain evidence="8 9">JCM 12483</strain>
    </source>
</reference>
<dbReference type="Pfam" id="PF08281">
    <property type="entry name" value="Sigma70_r4_2"/>
    <property type="match status" value="1"/>
</dbReference>
<name>A0A1S1NDG2_9GAMM</name>
<evidence type="ECO:0000259" key="6">
    <source>
        <dbReference type="Pfam" id="PF04542"/>
    </source>
</evidence>
<feature type="transmembrane region" description="Helical" evidence="5">
    <location>
        <begin position="228"/>
        <end position="249"/>
    </location>
</feature>